<dbReference type="PROSITE" id="PS00868">
    <property type="entry name" value="CYS_MET_METAB_PP"/>
    <property type="match status" value="1"/>
</dbReference>
<comment type="cofactor">
    <cofactor evidence="1">
        <name>pyridoxal 5'-phosphate</name>
        <dbReference type="ChEBI" id="CHEBI:597326"/>
    </cofactor>
</comment>
<dbReference type="InterPro" id="IPR054542">
    <property type="entry name" value="Cys_met_metab_PP"/>
</dbReference>
<dbReference type="PANTHER" id="PTHR11808:SF15">
    <property type="entry name" value="CYSTATHIONINE GAMMA-LYASE"/>
    <property type="match status" value="1"/>
</dbReference>
<dbReference type="GO" id="GO:0003962">
    <property type="term" value="F:cystathionine gamma-synthase activity"/>
    <property type="evidence" value="ECO:0007669"/>
    <property type="project" value="TreeGrafter"/>
</dbReference>
<keyword evidence="5" id="KW-1185">Reference proteome</keyword>
<dbReference type="InterPro" id="IPR000277">
    <property type="entry name" value="Cys/Met-Metab_PyrdxlP-dep_enz"/>
</dbReference>
<dbReference type="Gene3D" id="3.40.640.10">
    <property type="entry name" value="Type I PLP-dependent aspartate aminotransferase-like (Major domain)"/>
    <property type="match status" value="1"/>
</dbReference>
<dbReference type="Gene3D" id="3.90.1150.10">
    <property type="entry name" value="Aspartate Aminotransferase, domain 1"/>
    <property type="match status" value="1"/>
</dbReference>
<dbReference type="GO" id="GO:0019343">
    <property type="term" value="P:cysteine biosynthetic process via cystathionine"/>
    <property type="evidence" value="ECO:0007669"/>
    <property type="project" value="TreeGrafter"/>
</dbReference>
<comment type="caution">
    <text evidence="4">The sequence shown here is derived from an EMBL/GenBank/DDBJ whole genome shotgun (WGS) entry which is preliminary data.</text>
</comment>
<keyword evidence="3" id="KW-0663">Pyridoxal phosphate</keyword>
<protein>
    <submittedName>
        <fullName evidence="4">Cystathionine gamma-synthase</fullName>
    </submittedName>
</protein>
<dbReference type="FunFam" id="3.90.1150.10:FF:000033">
    <property type="entry name" value="Cystathionine gamma-synthase"/>
    <property type="match status" value="1"/>
</dbReference>
<organism evidence="4 5">
    <name type="scientific">Haloferax denitrificans ATCC 35960</name>
    <dbReference type="NCBI Taxonomy" id="662478"/>
    <lineage>
        <taxon>Archaea</taxon>
        <taxon>Methanobacteriati</taxon>
        <taxon>Methanobacteriota</taxon>
        <taxon>Stenosarchaea group</taxon>
        <taxon>Halobacteria</taxon>
        <taxon>Halobacteriales</taxon>
        <taxon>Haloferacaceae</taxon>
        <taxon>Haloferax</taxon>
    </lineage>
</organism>
<accession>M0JFZ3</accession>
<evidence type="ECO:0000313" key="5">
    <source>
        <dbReference type="Proteomes" id="UP000011553"/>
    </source>
</evidence>
<comment type="similarity">
    <text evidence="2">Belongs to the trans-sulfuration enzymes family.</text>
</comment>
<sequence>MLVDSLGATVEYVDATDVDAVDAAVTGETALVWIETPTNPLLRLCDLAAVGEIATAVDATYVVDNTFATPYFQRPLERGADIVVHSTTKYLNGHSDSMGGAVLTDDHSLADAVKHTQSYVLGGTLGPFDSYLTLRGLRTFPLRMDRHETNAGELARYLDGHLSVAHVNYPGLQHHPQHHLAREQMDGFGGIVSFELDATAAETRAVLEALDVFTLAVSLGGTESLVDHPATMSASYLTDTEREAAGISDSLVRLAVGVEHVDDLLTDLDQALENL</sequence>
<proteinExistence type="inferred from homology"/>
<dbReference type="GO" id="GO:0030170">
    <property type="term" value="F:pyridoxal phosphate binding"/>
    <property type="evidence" value="ECO:0007669"/>
    <property type="project" value="InterPro"/>
</dbReference>
<dbReference type="Pfam" id="PF01053">
    <property type="entry name" value="Cys_Met_Meta_PP"/>
    <property type="match status" value="1"/>
</dbReference>
<dbReference type="GO" id="GO:0009086">
    <property type="term" value="P:methionine biosynthetic process"/>
    <property type="evidence" value="ECO:0007669"/>
    <property type="project" value="UniProtKB-ARBA"/>
</dbReference>
<dbReference type="GO" id="GO:0005737">
    <property type="term" value="C:cytoplasm"/>
    <property type="evidence" value="ECO:0007669"/>
    <property type="project" value="TreeGrafter"/>
</dbReference>
<dbReference type="InterPro" id="IPR015422">
    <property type="entry name" value="PyrdxlP-dep_Trfase_small"/>
</dbReference>
<dbReference type="Proteomes" id="UP000011553">
    <property type="component" value="Unassembled WGS sequence"/>
</dbReference>
<evidence type="ECO:0000256" key="2">
    <source>
        <dbReference type="ARBA" id="ARBA00009077"/>
    </source>
</evidence>
<dbReference type="InterPro" id="IPR015424">
    <property type="entry name" value="PyrdxlP-dep_Trfase"/>
</dbReference>
<evidence type="ECO:0000313" key="4">
    <source>
        <dbReference type="EMBL" id="EMA08012.1"/>
    </source>
</evidence>
<dbReference type="GO" id="GO:0019346">
    <property type="term" value="P:transsulfuration"/>
    <property type="evidence" value="ECO:0007669"/>
    <property type="project" value="InterPro"/>
</dbReference>
<dbReference type="PATRIC" id="fig|662478.6.peg.518"/>
<reference evidence="4 5" key="1">
    <citation type="journal article" date="2014" name="PLoS Genet.">
        <title>Phylogenetically driven sequencing of extremely halophilic archaea reveals strategies for static and dynamic osmo-response.</title>
        <authorList>
            <person name="Becker E.A."/>
            <person name="Seitzer P.M."/>
            <person name="Tritt A."/>
            <person name="Larsen D."/>
            <person name="Krusor M."/>
            <person name="Yao A.I."/>
            <person name="Wu D."/>
            <person name="Madern D."/>
            <person name="Eisen J.A."/>
            <person name="Darling A.E."/>
            <person name="Facciotti M.T."/>
        </authorList>
    </citation>
    <scope>NUCLEOTIDE SEQUENCE [LARGE SCALE GENOMIC DNA]</scope>
    <source>
        <strain evidence="4 5">ATCC 35960</strain>
    </source>
</reference>
<evidence type="ECO:0000256" key="1">
    <source>
        <dbReference type="ARBA" id="ARBA00001933"/>
    </source>
</evidence>
<dbReference type="AlphaFoldDB" id="M0JFZ3"/>
<dbReference type="PANTHER" id="PTHR11808">
    <property type="entry name" value="TRANS-SULFURATION ENZYME FAMILY MEMBER"/>
    <property type="match status" value="1"/>
</dbReference>
<gene>
    <name evidence="4" type="ORF">C438_02797</name>
</gene>
<dbReference type="InterPro" id="IPR015421">
    <property type="entry name" value="PyrdxlP-dep_Trfase_major"/>
</dbReference>
<dbReference type="GO" id="GO:0004123">
    <property type="term" value="F:cystathionine gamma-lyase activity"/>
    <property type="evidence" value="ECO:0007669"/>
    <property type="project" value="TreeGrafter"/>
</dbReference>
<evidence type="ECO:0000256" key="3">
    <source>
        <dbReference type="ARBA" id="ARBA00022898"/>
    </source>
</evidence>
<name>M0JFZ3_9EURY</name>
<dbReference type="EMBL" id="AOLP01000002">
    <property type="protein sequence ID" value="EMA08012.1"/>
    <property type="molecule type" value="Genomic_DNA"/>
</dbReference>
<dbReference type="SUPFAM" id="SSF53383">
    <property type="entry name" value="PLP-dependent transferases"/>
    <property type="match status" value="1"/>
</dbReference>